<protein>
    <submittedName>
        <fullName evidence="1">Uncharacterized protein</fullName>
    </submittedName>
</protein>
<dbReference type="AlphaFoldDB" id="A0A392VBB1"/>
<comment type="caution">
    <text evidence="1">The sequence shown here is derived from an EMBL/GenBank/DDBJ whole genome shotgun (WGS) entry which is preliminary data.</text>
</comment>
<dbReference type="Proteomes" id="UP000265520">
    <property type="component" value="Unassembled WGS sequence"/>
</dbReference>
<keyword evidence="2" id="KW-1185">Reference proteome</keyword>
<evidence type="ECO:0000313" key="2">
    <source>
        <dbReference type="Proteomes" id="UP000265520"/>
    </source>
</evidence>
<evidence type="ECO:0000313" key="1">
    <source>
        <dbReference type="EMBL" id="MCI85618.1"/>
    </source>
</evidence>
<feature type="non-terminal residue" evidence="1">
    <location>
        <position position="1"/>
    </location>
</feature>
<accession>A0A392VBB1</accession>
<organism evidence="1 2">
    <name type="scientific">Trifolium medium</name>
    <dbReference type="NCBI Taxonomy" id="97028"/>
    <lineage>
        <taxon>Eukaryota</taxon>
        <taxon>Viridiplantae</taxon>
        <taxon>Streptophyta</taxon>
        <taxon>Embryophyta</taxon>
        <taxon>Tracheophyta</taxon>
        <taxon>Spermatophyta</taxon>
        <taxon>Magnoliopsida</taxon>
        <taxon>eudicotyledons</taxon>
        <taxon>Gunneridae</taxon>
        <taxon>Pentapetalae</taxon>
        <taxon>rosids</taxon>
        <taxon>fabids</taxon>
        <taxon>Fabales</taxon>
        <taxon>Fabaceae</taxon>
        <taxon>Papilionoideae</taxon>
        <taxon>50 kb inversion clade</taxon>
        <taxon>NPAAA clade</taxon>
        <taxon>Hologalegina</taxon>
        <taxon>IRL clade</taxon>
        <taxon>Trifolieae</taxon>
        <taxon>Trifolium</taxon>
    </lineage>
</organism>
<proteinExistence type="predicted"/>
<sequence>SHIDYGNWACFEIEEVGIKVYWSVSDFEKNREGGVSDCVTSVVVEST</sequence>
<reference evidence="1 2" key="1">
    <citation type="journal article" date="2018" name="Front. Plant Sci.">
        <title>Red Clover (Trifolium pratense) and Zigzag Clover (T. medium) - A Picture of Genomic Similarities and Differences.</title>
        <authorList>
            <person name="Dluhosova J."/>
            <person name="Istvanek J."/>
            <person name="Nedelnik J."/>
            <person name="Repkova J."/>
        </authorList>
    </citation>
    <scope>NUCLEOTIDE SEQUENCE [LARGE SCALE GENOMIC DNA]</scope>
    <source>
        <strain evidence="2">cv. 10/8</strain>
        <tissue evidence="1">Leaf</tissue>
    </source>
</reference>
<name>A0A392VBB1_9FABA</name>
<dbReference type="EMBL" id="LXQA011119690">
    <property type="protein sequence ID" value="MCI85618.1"/>
    <property type="molecule type" value="Genomic_DNA"/>
</dbReference>